<organism evidence="1 2">
    <name type="scientific">Clostridium beijerinckii</name>
    <name type="common">Clostridium MP</name>
    <dbReference type="NCBI Taxonomy" id="1520"/>
    <lineage>
        <taxon>Bacteria</taxon>
        <taxon>Bacillati</taxon>
        <taxon>Bacillota</taxon>
        <taxon>Clostridia</taxon>
        <taxon>Eubacteriales</taxon>
        <taxon>Clostridiaceae</taxon>
        <taxon>Clostridium</taxon>
    </lineage>
</organism>
<dbReference type="AlphaFoldDB" id="A0AAE5H8S5"/>
<accession>A0AAE5H8S5</accession>
<evidence type="ECO:0000313" key="2">
    <source>
        <dbReference type="Proteomes" id="UP000822184"/>
    </source>
</evidence>
<dbReference type="RefSeq" id="WP_173715364.1">
    <property type="nucleotide sequence ID" value="NZ_JABFUN010000001.1"/>
</dbReference>
<protein>
    <submittedName>
        <fullName evidence="1">Ser-tRNA(Ala) deacylase AlaX</fullName>
    </submittedName>
</protein>
<dbReference type="EMBL" id="JABTDW010000001">
    <property type="protein sequence ID" value="NSB16461.1"/>
    <property type="molecule type" value="Genomic_DNA"/>
</dbReference>
<comment type="caution">
    <text evidence="1">The sequence shown here is derived from an EMBL/GenBank/DDBJ whole genome shotgun (WGS) entry which is preliminary data.</text>
</comment>
<proteinExistence type="predicted"/>
<gene>
    <name evidence="1" type="ORF">BCD95_004720</name>
</gene>
<sequence>MKAVKGNKVYTITETEKDSYKKQGFDITDDEGNVVENGLGKSISYDKYKELEDKCTTLEKENEELKLSAMTVDQLKAYAADRKVDLGDATTKEAILSKFKETK</sequence>
<dbReference type="Proteomes" id="UP000822184">
    <property type="component" value="Unassembled WGS sequence"/>
</dbReference>
<evidence type="ECO:0000313" key="1">
    <source>
        <dbReference type="EMBL" id="NSB16461.1"/>
    </source>
</evidence>
<reference evidence="1" key="1">
    <citation type="submission" date="2020-06" db="EMBL/GenBank/DDBJ databases">
        <title>Genomic insights into acetone-butanol-ethanol (ABE) fermentation by sequencing solventogenic clostridia strains.</title>
        <authorList>
            <person name="Brown S."/>
        </authorList>
    </citation>
    <scope>NUCLEOTIDE SEQUENCE</scope>
    <source>
        <strain evidence="1">DJ123</strain>
    </source>
</reference>
<name>A0AAE5H8S5_CLOBE</name>